<feature type="region of interest" description="Disordered" evidence="1">
    <location>
        <begin position="1"/>
        <end position="22"/>
    </location>
</feature>
<protein>
    <submittedName>
        <fullName evidence="2">Uncharacterized protein</fullName>
    </submittedName>
</protein>
<dbReference type="Proteomes" id="UP000813444">
    <property type="component" value="Unassembled WGS sequence"/>
</dbReference>
<accession>A0A8K0WM86</accession>
<gene>
    <name evidence="2" type="ORF">B0I35DRAFT_443332</name>
</gene>
<dbReference type="AlphaFoldDB" id="A0A8K0WM86"/>
<organism evidence="2 3">
    <name type="scientific">Stachybotrys elegans</name>
    <dbReference type="NCBI Taxonomy" id="80388"/>
    <lineage>
        <taxon>Eukaryota</taxon>
        <taxon>Fungi</taxon>
        <taxon>Dikarya</taxon>
        <taxon>Ascomycota</taxon>
        <taxon>Pezizomycotina</taxon>
        <taxon>Sordariomycetes</taxon>
        <taxon>Hypocreomycetidae</taxon>
        <taxon>Hypocreales</taxon>
        <taxon>Stachybotryaceae</taxon>
        <taxon>Stachybotrys</taxon>
    </lineage>
</organism>
<keyword evidence="3" id="KW-1185">Reference proteome</keyword>
<name>A0A8K0WM86_9HYPO</name>
<evidence type="ECO:0000313" key="2">
    <source>
        <dbReference type="EMBL" id="KAH7305812.1"/>
    </source>
</evidence>
<proteinExistence type="predicted"/>
<evidence type="ECO:0000313" key="3">
    <source>
        <dbReference type="Proteomes" id="UP000813444"/>
    </source>
</evidence>
<sequence>MVFGQLNYHPPPNSRASDNTYTDATAVPGGREDEFLQTEQFVRLCLTIWLRRKTPAQSRAQVKAFVDDLIQTFKTDRATKKFATTWRFDSVKAELSSLIRPGKIFRDATHGGGLPPITLASTDMSWTSQIKQAEVATWTATKNVGMTWVAMARTADIINMRMHAGEAPPSHCDCSDTQTSTIQHSCSRCGTMTKRAVLLKHPAV</sequence>
<reference evidence="2" key="1">
    <citation type="journal article" date="2021" name="Nat. Commun.">
        <title>Genetic determinants of endophytism in the Arabidopsis root mycobiome.</title>
        <authorList>
            <person name="Mesny F."/>
            <person name="Miyauchi S."/>
            <person name="Thiergart T."/>
            <person name="Pickel B."/>
            <person name="Atanasova L."/>
            <person name="Karlsson M."/>
            <person name="Huettel B."/>
            <person name="Barry K.W."/>
            <person name="Haridas S."/>
            <person name="Chen C."/>
            <person name="Bauer D."/>
            <person name="Andreopoulos W."/>
            <person name="Pangilinan J."/>
            <person name="LaButti K."/>
            <person name="Riley R."/>
            <person name="Lipzen A."/>
            <person name="Clum A."/>
            <person name="Drula E."/>
            <person name="Henrissat B."/>
            <person name="Kohler A."/>
            <person name="Grigoriev I.V."/>
            <person name="Martin F.M."/>
            <person name="Hacquard S."/>
        </authorList>
    </citation>
    <scope>NUCLEOTIDE SEQUENCE</scope>
    <source>
        <strain evidence="2">MPI-CAGE-CH-0235</strain>
    </source>
</reference>
<comment type="caution">
    <text evidence="2">The sequence shown here is derived from an EMBL/GenBank/DDBJ whole genome shotgun (WGS) entry which is preliminary data.</text>
</comment>
<dbReference type="EMBL" id="JAGPNK010000017">
    <property type="protein sequence ID" value="KAH7305812.1"/>
    <property type="molecule type" value="Genomic_DNA"/>
</dbReference>
<evidence type="ECO:0000256" key="1">
    <source>
        <dbReference type="SAM" id="MobiDB-lite"/>
    </source>
</evidence>